<keyword evidence="12" id="KW-1185">Reference proteome</keyword>
<evidence type="ECO:0000256" key="2">
    <source>
        <dbReference type="ARBA" id="ARBA00022478"/>
    </source>
</evidence>
<keyword evidence="7" id="KW-0862">Zinc</keyword>
<reference evidence="11" key="1">
    <citation type="submission" date="2013-04" db="EMBL/GenBank/DDBJ databases">
        <title>The Genome Sequence of Fonticula alba ATCC 38817.</title>
        <authorList>
            <consortium name="The Broad Institute Genomics Platform"/>
            <person name="Russ C."/>
            <person name="Cuomo C."/>
            <person name="Burger G."/>
            <person name="Gray M.W."/>
            <person name="Holland P.W.H."/>
            <person name="King N."/>
            <person name="Lang F.B.F."/>
            <person name="Roger A.J."/>
            <person name="Ruiz-Trillo I."/>
            <person name="Brown M."/>
            <person name="Walker B."/>
            <person name="Young S."/>
            <person name="Zeng Q."/>
            <person name="Gargeya S."/>
            <person name="Fitzgerald M."/>
            <person name="Haas B."/>
            <person name="Abouelleil A."/>
            <person name="Allen A.W."/>
            <person name="Alvarado L."/>
            <person name="Arachchi H.M."/>
            <person name="Berlin A.M."/>
            <person name="Chapman S.B."/>
            <person name="Gainer-Dewar J."/>
            <person name="Goldberg J."/>
            <person name="Griggs A."/>
            <person name="Gujja S."/>
            <person name="Hansen M."/>
            <person name="Howarth C."/>
            <person name="Imamovic A."/>
            <person name="Ireland A."/>
            <person name="Larimer J."/>
            <person name="McCowan C."/>
            <person name="Murphy C."/>
            <person name="Pearson M."/>
            <person name="Poon T.W."/>
            <person name="Priest M."/>
            <person name="Roberts A."/>
            <person name="Saif S."/>
            <person name="Shea T."/>
            <person name="Sisk P."/>
            <person name="Sykes S."/>
            <person name="Wortman J."/>
            <person name="Nusbaum C."/>
            <person name="Birren B."/>
        </authorList>
    </citation>
    <scope>NUCLEOTIDE SEQUENCE [LARGE SCALE GENOMIC DNA]</scope>
    <source>
        <strain evidence="11">ATCC 38817</strain>
    </source>
</reference>
<sequence length="48" mass="5617">MSDDPRYICAECGHECSLSQSNKIQCTECGYRVLYKKRTKNIIQFEAR</sequence>
<dbReference type="GO" id="GO:0005736">
    <property type="term" value="C:RNA polymerase I complex"/>
    <property type="evidence" value="ECO:0007669"/>
    <property type="project" value="TreeGrafter"/>
</dbReference>
<dbReference type="EMBL" id="KB932204">
    <property type="protein sequence ID" value="KCV70420.1"/>
    <property type="molecule type" value="Genomic_DNA"/>
</dbReference>
<keyword evidence="4" id="KW-0808">Transferase</keyword>
<dbReference type="SMART" id="SM00659">
    <property type="entry name" value="RPOLCX"/>
    <property type="match status" value="1"/>
</dbReference>
<evidence type="ECO:0000313" key="12">
    <source>
        <dbReference type="Proteomes" id="UP000030693"/>
    </source>
</evidence>
<name>A0A058Z823_FONAL</name>
<evidence type="ECO:0000256" key="9">
    <source>
        <dbReference type="ARBA" id="ARBA00023242"/>
    </source>
</evidence>
<dbReference type="InterPro" id="IPR023464">
    <property type="entry name" value="Rpo12"/>
</dbReference>
<comment type="subcellular location">
    <subcellularLocation>
        <location evidence="1">Nucleus</location>
    </subcellularLocation>
</comment>
<evidence type="ECO:0000256" key="10">
    <source>
        <dbReference type="ARBA" id="ARBA00025770"/>
    </source>
</evidence>
<dbReference type="AlphaFoldDB" id="A0A058Z823"/>
<evidence type="ECO:0000256" key="8">
    <source>
        <dbReference type="ARBA" id="ARBA00023163"/>
    </source>
</evidence>
<dbReference type="GO" id="GO:0006351">
    <property type="term" value="P:DNA-templated transcription"/>
    <property type="evidence" value="ECO:0007669"/>
    <property type="project" value="InterPro"/>
</dbReference>
<evidence type="ECO:0000256" key="3">
    <source>
        <dbReference type="ARBA" id="ARBA00022490"/>
    </source>
</evidence>
<dbReference type="eggNOG" id="KOG3507">
    <property type="taxonomic scope" value="Eukaryota"/>
</dbReference>
<accession>A0A058Z823</accession>
<dbReference type="Pfam" id="PF03604">
    <property type="entry name" value="Zn_ribbon_RPAB4"/>
    <property type="match status" value="1"/>
</dbReference>
<gene>
    <name evidence="11" type="ORF">H696_02763</name>
</gene>
<dbReference type="HAMAP" id="MF_00615">
    <property type="entry name" value="RNApol_arch_Rpo12"/>
    <property type="match status" value="1"/>
</dbReference>
<evidence type="ECO:0000256" key="7">
    <source>
        <dbReference type="ARBA" id="ARBA00022833"/>
    </source>
</evidence>
<dbReference type="InterPro" id="IPR006591">
    <property type="entry name" value="RNAP_P/RPABC4"/>
</dbReference>
<evidence type="ECO:0000313" key="11">
    <source>
        <dbReference type="EMBL" id="KCV70420.1"/>
    </source>
</evidence>
<evidence type="ECO:0000256" key="6">
    <source>
        <dbReference type="ARBA" id="ARBA00022723"/>
    </source>
</evidence>
<dbReference type="OrthoDB" id="5585087at2759"/>
<comment type="similarity">
    <text evidence="10">Belongs to the archaeal Rpo12/eukaryotic RPC10 RNA polymerase subunit family.</text>
</comment>
<dbReference type="InterPro" id="IPR039747">
    <property type="entry name" value="RPABC4"/>
</dbReference>
<evidence type="ECO:0000256" key="4">
    <source>
        <dbReference type="ARBA" id="ARBA00022679"/>
    </source>
</evidence>
<protein>
    <recommendedName>
        <fullName evidence="13">DNA-directed RNA polymerase I, II, and III subunit RPABC4</fullName>
    </recommendedName>
</protein>
<keyword evidence="3" id="KW-0963">Cytoplasm</keyword>
<dbReference type="STRING" id="691883.A0A058Z823"/>
<dbReference type="GeneID" id="20527488"/>
<dbReference type="PANTHER" id="PTHR12056:SF2">
    <property type="entry name" value="GEO11084P1"/>
    <property type="match status" value="1"/>
</dbReference>
<evidence type="ECO:0000256" key="1">
    <source>
        <dbReference type="ARBA" id="ARBA00004123"/>
    </source>
</evidence>
<keyword evidence="8" id="KW-0804">Transcription</keyword>
<dbReference type="GO" id="GO:0005665">
    <property type="term" value="C:RNA polymerase II, core complex"/>
    <property type="evidence" value="ECO:0007669"/>
    <property type="project" value="TreeGrafter"/>
</dbReference>
<keyword evidence="6" id="KW-0479">Metal-binding</keyword>
<evidence type="ECO:0000256" key="5">
    <source>
        <dbReference type="ARBA" id="ARBA00022695"/>
    </source>
</evidence>
<dbReference type="GO" id="GO:0003899">
    <property type="term" value="F:DNA-directed RNA polymerase activity"/>
    <property type="evidence" value="ECO:0007669"/>
    <property type="project" value="InterPro"/>
</dbReference>
<organism evidence="11">
    <name type="scientific">Fonticula alba</name>
    <name type="common">Slime mold</name>
    <dbReference type="NCBI Taxonomy" id="691883"/>
    <lineage>
        <taxon>Eukaryota</taxon>
        <taxon>Rotosphaerida</taxon>
        <taxon>Fonticulaceae</taxon>
        <taxon>Fonticula</taxon>
    </lineage>
</organism>
<keyword evidence="9" id="KW-0539">Nucleus</keyword>
<dbReference type="Gene3D" id="2.20.28.30">
    <property type="entry name" value="RNA polymerase ii, chain L"/>
    <property type="match status" value="1"/>
</dbReference>
<keyword evidence="5" id="KW-0548">Nucleotidyltransferase</keyword>
<proteinExistence type="inferred from homology"/>
<dbReference type="InterPro" id="IPR029040">
    <property type="entry name" value="RPABC4/Spt4"/>
</dbReference>
<dbReference type="SUPFAM" id="SSF63393">
    <property type="entry name" value="RNA polymerase subunits"/>
    <property type="match status" value="1"/>
</dbReference>
<dbReference type="RefSeq" id="XP_009494936.1">
    <property type="nucleotide sequence ID" value="XM_009496661.1"/>
</dbReference>
<dbReference type="PANTHER" id="PTHR12056">
    <property type="entry name" value="DNA-DIRECTED RNA POLYMERASES I, II, AND III"/>
    <property type="match status" value="1"/>
</dbReference>
<dbReference type="GO" id="GO:0005666">
    <property type="term" value="C:RNA polymerase III complex"/>
    <property type="evidence" value="ECO:0007669"/>
    <property type="project" value="TreeGrafter"/>
</dbReference>
<dbReference type="GO" id="GO:0003677">
    <property type="term" value="F:DNA binding"/>
    <property type="evidence" value="ECO:0007669"/>
    <property type="project" value="InterPro"/>
</dbReference>
<keyword evidence="2" id="KW-0240">DNA-directed RNA polymerase</keyword>
<dbReference type="GO" id="GO:0008270">
    <property type="term" value="F:zinc ion binding"/>
    <property type="evidence" value="ECO:0007669"/>
    <property type="project" value="InterPro"/>
</dbReference>
<evidence type="ECO:0008006" key="13">
    <source>
        <dbReference type="Google" id="ProtNLM"/>
    </source>
</evidence>
<dbReference type="Proteomes" id="UP000030693">
    <property type="component" value="Unassembled WGS sequence"/>
</dbReference>